<keyword evidence="3" id="KW-1185">Reference proteome</keyword>
<dbReference type="EMBL" id="FZMP01000231">
    <property type="protein sequence ID" value="SNQ62685.1"/>
    <property type="molecule type" value="Genomic_DNA"/>
</dbReference>
<protein>
    <submittedName>
        <fullName evidence="2">Uncharacterized protein</fullName>
    </submittedName>
</protein>
<dbReference type="AlphaFoldDB" id="A0A284VTR0"/>
<feature type="region of interest" description="Disordered" evidence="1">
    <location>
        <begin position="1"/>
        <end position="63"/>
    </location>
</feature>
<gene>
    <name evidence="2" type="ORF">MNV_810027</name>
</gene>
<evidence type="ECO:0000313" key="3">
    <source>
        <dbReference type="Proteomes" id="UP000218615"/>
    </source>
</evidence>
<sequence length="63" mass="7002">MDTTPAPVFSPVFAEAHAYGTPPLDDKEPGEEPPVQGDNDDTQAGDHEFPGYPYRPLYRHRGF</sequence>
<accession>A0A284VTR0</accession>
<organism evidence="2 3">
    <name type="scientific">Candidatus Methanoperedens nitratireducens</name>
    <dbReference type="NCBI Taxonomy" id="1392998"/>
    <lineage>
        <taxon>Archaea</taxon>
        <taxon>Methanobacteriati</taxon>
        <taxon>Methanobacteriota</taxon>
        <taxon>Stenosarchaea group</taxon>
        <taxon>Methanomicrobia</taxon>
        <taxon>Methanosarcinales</taxon>
        <taxon>ANME-2 cluster</taxon>
        <taxon>Candidatus Methanoperedentaceae</taxon>
        <taxon>Candidatus Methanoperedens</taxon>
    </lineage>
</organism>
<reference evidence="3" key="1">
    <citation type="submission" date="2017-06" db="EMBL/GenBank/DDBJ databases">
        <authorList>
            <person name="Cremers G."/>
        </authorList>
    </citation>
    <scope>NUCLEOTIDE SEQUENCE [LARGE SCALE GENOMIC DNA]</scope>
</reference>
<evidence type="ECO:0000256" key="1">
    <source>
        <dbReference type="SAM" id="MobiDB-lite"/>
    </source>
</evidence>
<name>A0A284VTR0_9EURY</name>
<proteinExistence type="predicted"/>
<evidence type="ECO:0000313" key="2">
    <source>
        <dbReference type="EMBL" id="SNQ62685.1"/>
    </source>
</evidence>
<dbReference type="Proteomes" id="UP000218615">
    <property type="component" value="Unassembled WGS sequence"/>
</dbReference>